<dbReference type="InterPro" id="IPR051401">
    <property type="entry name" value="GtrA_CellWall_Glycosyl"/>
</dbReference>
<feature type="transmembrane region" description="Helical" evidence="6">
    <location>
        <begin position="44"/>
        <end position="62"/>
    </location>
</feature>
<protein>
    <submittedName>
        <fullName evidence="8">GtrA-like protein</fullName>
    </submittedName>
</protein>
<name>A0A2Z6G8C9_9PROT</name>
<comment type="similarity">
    <text evidence="2">Belongs to the GtrA family.</text>
</comment>
<feature type="domain" description="GtrA/DPMS transmembrane" evidence="7">
    <location>
        <begin position="13"/>
        <end position="125"/>
    </location>
</feature>
<sequence>MTRIKHEAGILSRYSLSGAINTVAGFATIFGLTALGYQPYVANAAGYLVGLVLGFFVSRRFVFRHEGKMSAQGARYLLAFALCFSINLLILRFALQAGIHEMLAQALSTSVYIVAMFLALRFFVFHQRAK</sequence>
<keyword evidence="5 6" id="KW-0472">Membrane</keyword>
<dbReference type="PANTHER" id="PTHR38459:SF1">
    <property type="entry name" value="PROPHAGE BACTOPRENOL-LINKED GLUCOSE TRANSLOCASE HOMOLOG"/>
    <property type="match status" value="1"/>
</dbReference>
<feature type="transmembrane region" description="Helical" evidence="6">
    <location>
        <begin position="106"/>
        <end position="124"/>
    </location>
</feature>
<comment type="subcellular location">
    <subcellularLocation>
        <location evidence="1">Membrane</location>
        <topology evidence="1">Multi-pass membrane protein</topology>
    </subcellularLocation>
</comment>
<evidence type="ECO:0000256" key="5">
    <source>
        <dbReference type="ARBA" id="ARBA00023136"/>
    </source>
</evidence>
<dbReference type="PANTHER" id="PTHR38459">
    <property type="entry name" value="PROPHAGE BACTOPRENOL-LINKED GLUCOSE TRANSLOCASE HOMOLOG"/>
    <property type="match status" value="1"/>
</dbReference>
<evidence type="ECO:0000259" key="7">
    <source>
        <dbReference type="Pfam" id="PF04138"/>
    </source>
</evidence>
<evidence type="ECO:0000256" key="3">
    <source>
        <dbReference type="ARBA" id="ARBA00022692"/>
    </source>
</evidence>
<accession>A0A2Z6G8C9</accession>
<feature type="transmembrane region" description="Helical" evidence="6">
    <location>
        <begin position="74"/>
        <end position="94"/>
    </location>
</feature>
<gene>
    <name evidence="8" type="ORF">OYT1_ch0131</name>
</gene>
<dbReference type="GO" id="GO:0000271">
    <property type="term" value="P:polysaccharide biosynthetic process"/>
    <property type="evidence" value="ECO:0007669"/>
    <property type="project" value="InterPro"/>
</dbReference>
<evidence type="ECO:0000256" key="2">
    <source>
        <dbReference type="ARBA" id="ARBA00009399"/>
    </source>
</evidence>
<evidence type="ECO:0000256" key="4">
    <source>
        <dbReference type="ARBA" id="ARBA00022989"/>
    </source>
</evidence>
<dbReference type="InterPro" id="IPR007267">
    <property type="entry name" value="GtrA_DPMS_TM"/>
</dbReference>
<dbReference type="GO" id="GO:0005886">
    <property type="term" value="C:plasma membrane"/>
    <property type="evidence" value="ECO:0007669"/>
    <property type="project" value="TreeGrafter"/>
</dbReference>
<evidence type="ECO:0000256" key="6">
    <source>
        <dbReference type="SAM" id="Phobius"/>
    </source>
</evidence>
<evidence type="ECO:0000313" key="9">
    <source>
        <dbReference type="Proteomes" id="UP000033070"/>
    </source>
</evidence>
<dbReference type="AlphaFoldDB" id="A0A2Z6G8C9"/>
<organism evidence="8 9">
    <name type="scientific">Ferriphaselus amnicola</name>
    <dbReference type="NCBI Taxonomy" id="1188319"/>
    <lineage>
        <taxon>Bacteria</taxon>
        <taxon>Pseudomonadati</taxon>
        <taxon>Pseudomonadota</taxon>
        <taxon>Betaproteobacteria</taxon>
        <taxon>Nitrosomonadales</taxon>
        <taxon>Gallionellaceae</taxon>
        <taxon>Ferriphaselus</taxon>
    </lineage>
</organism>
<dbReference type="RefSeq" id="WP_062625823.1">
    <property type="nucleotide sequence ID" value="NZ_AP018738.1"/>
</dbReference>
<dbReference type="OrthoDB" id="9098331at2"/>
<dbReference type="STRING" id="1188319.OYT1_00622"/>
<keyword evidence="3 6" id="KW-0812">Transmembrane</keyword>
<reference evidence="8 9" key="1">
    <citation type="submission" date="2018-06" db="EMBL/GenBank/DDBJ databases">
        <title>OYT1 Genome Sequencing.</title>
        <authorList>
            <person name="Kato S."/>
            <person name="Itoh T."/>
            <person name="Ohkuma M."/>
        </authorList>
    </citation>
    <scope>NUCLEOTIDE SEQUENCE [LARGE SCALE GENOMIC DNA]</scope>
    <source>
        <strain evidence="8 9">OYT1</strain>
    </source>
</reference>
<dbReference type="EMBL" id="AP018738">
    <property type="protein sequence ID" value="BBE49707.1"/>
    <property type="molecule type" value="Genomic_DNA"/>
</dbReference>
<proteinExistence type="inferred from homology"/>
<keyword evidence="9" id="KW-1185">Reference proteome</keyword>
<evidence type="ECO:0000313" key="8">
    <source>
        <dbReference type="EMBL" id="BBE49707.1"/>
    </source>
</evidence>
<keyword evidence="4 6" id="KW-1133">Transmembrane helix</keyword>
<dbReference type="KEGG" id="fam:OYT1_ch0131"/>
<dbReference type="Proteomes" id="UP000033070">
    <property type="component" value="Chromosome"/>
</dbReference>
<evidence type="ECO:0000256" key="1">
    <source>
        <dbReference type="ARBA" id="ARBA00004141"/>
    </source>
</evidence>
<dbReference type="Pfam" id="PF04138">
    <property type="entry name" value="GtrA_DPMS_TM"/>
    <property type="match status" value="1"/>
</dbReference>
<feature type="transmembrane region" description="Helical" evidence="6">
    <location>
        <begin position="20"/>
        <end position="38"/>
    </location>
</feature>